<feature type="non-terminal residue" evidence="2">
    <location>
        <position position="1"/>
    </location>
</feature>
<feature type="region of interest" description="Disordered" evidence="1">
    <location>
        <begin position="1"/>
        <end position="21"/>
    </location>
</feature>
<gene>
    <name evidence="2" type="ORF">FPK63_25360</name>
</gene>
<comment type="caution">
    <text evidence="2">The sequence shown here is derived from an EMBL/GenBank/DDBJ whole genome shotgun (WGS) entry which is preliminary data.</text>
</comment>
<proteinExistence type="predicted"/>
<dbReference type="EMBL" id="VMAF01001340">
    <property type="protein sequence ID" value="MDR8434364.1"/>
    <property type="molecule type" value="Genomic_DNA"/>
</dbReference>
<evidence type="ECO:0000256" key="1">
    <source>
        <dbReference type="SAM" id="MobiDB-lite"/>
    </source>
</evidence>
<reference evidence="2" key="1">
    <citation type="submission" date="2019-07" db="EMBL/GenBank/DDBJ databases">
        <title>Biological characteristics of mucoid Acinetobacter baumannii from a general hospital in China.</title>
        <authorList>
            <person name="Hua X."/>
            <person name="Yu Y."/>
        </authorList>
    </citation>
    <scope>NUCLEOTIDE SEQUENCE</scope>
    <source>
        <strain evidence="2">N8</strain>
    </source>
</reference>
<dbReference type="AlphaFoldDB" id="A0ABD5DWD4"/>
<evidence type="ECO:0000313" key="2">
    <source>
        <dbReference type="EMBL" id="MDR8434364.1"/>
    </source>
</evidence>
<feature type="non-terminal residue" evidence="2">
    <location>
        <position position="82"/>
    </location>
</feature>
<feature type="region of interest" description="Disordered" evidence="1">
    <location>
        <begin position="35"/>
        <end position="82"/>
    </location>
</feature>
<protein>
    <submittedName>
        <fullName evidence="2">TIGR03752 family integrating conjugative element protein</fullName>
    </submittedName>
</protein>
<name>A0ABD5DWD4_ACIBA</name>
<sequence length="82" mass="8282">AAVAKAQKEAEQKAEGVKEEQRQLSKALDELKERLLNGGAGGSSAGANGDLPVGLGLGAGDEPPAPASGEGMVWIEPQDAMQ</sequence>
<accession>A0ABD5DWD4</accession>
<organism evidence="2">
    <name type="scientific">Acinetobacter baumannii</name>
    <dbReference type="NCBI Taxonomy" id="470"/>
    <lineage>
        <taxon>Bacteria</taxon>
        <taxon>Pseudomonadati</taxon>
        <taxon>Pseudomonadota</taxon>
        <taxon>Gammaproteobacteria</taxon>
        <taxon>Moraxellales</taxon>
        <taxon>Moraxellaceae</taxon>
        <taxon>Acinetobacter</taxon>
        <taxon>Acinetobacter calcoaceticus/baumannii complex</taxon>
    </lineage>
</organism>